<dbReference type="GO" id="GO:0005524">
    <property type="term" value="F:ATP binding"/>
    <property type="evidence" value="ECO:0007669"/>
    <property type="project" value="UniProtKB-KW"/>
</dbReference>
<keyword evidence="4" id="KW-0547">Nucleotide-binding</keyword>
<dbReference type="GO" id="GO:0008972">
    <property type="term" value="F:phosphomethylpyrimidine kinase activity"/>
    <property type="evidence" value="ECO:0007669"/>
    <property type="project" value="InterPro"/>
</dbReference>
<dbReference type="FunFam" id="3.40.1190.20:FF:000003">
    <property type="entry name" value="Phosphomethylpyrimidine kinase ThiD"/>
    <property type="match status" value="1"/>
</dbReference>
<proteinExistence type="predicted"/>
<reference evidence="8" key="1">
    <citation type="submission" date="2021-05" db="EMBL/GenBank/DDBJ databases">
        <title>Energy efficiency and biological interactions define the core microbiome of deep oligotrophic groundwater.</title>
        <authorList>
            <person name="Mehrshad M."/>
            <person name="Lopez-Fernandez M."/>
            <person name="Bell E."/>
            <person name="Bernier-Latmani R."/>
            <person name="Bertilsson S."/>
            <person name="Dopson M."/>
        </authorList>
    </citation>
    <scope>NUCLEOTIDE SEQUENCE</scope>
    <source>
        <strain evidence="8">Modern_marine.mb.64</strain>
    </source>
</reference>
<dbReference type="GO" id="GO:0005829">
    <property type="term" value="C:cytosol"/>
    <property type="evidence" value="ECO:0007669"/>
    <property type="project" value="TreeGrafter"/>
</dbReference>
<evidence type="ECO:0000256" key="1">
    <source>
        <dbReference type="ARBA" id="ARBA00004948"/>
    </source>
</evidence>
<evidence type="ECO:0000259" key="7">
    <source>
        <dbReference type="Pfam" id="PF08543"/>
    </source>
</evidence>
<dbReference type="PANTHER" id="PTHR20858">
    <property type="entry name" value="PHOSPHOMETHYLPYRIMIDINE KINASE"/>
    <property type="match status" value="1"/>
</dbReference>
<evidence type="ECO:0000256" key="2">
    <source>
        <dbReference type="ARBA" id="ARBA00012135"/>
    </source>
</evidence>
<comment type="caution">
    <text evidence="8">The sequence shown here is derived from an EMBL/GenBank/DDBJ whole genome shotgun (WGS) entry which is preliminary data.</text>
</comment>
<dbReference type="InterPro" id="IPR004399">
    <property type="entry name" value="HMP/HMP-P_kinase_dom"/>
</dbReference>
<dbReference type="Pfam" id="PF08543">
    <property type="entry name" value="Phos_pyr_kin"/>
    <property type="match status" value="1"/>
</dbReference>
<dbReference type="CDD" id="cd01169">
    <property type="entry name" value="HMPP_kinase"/>
    <property type="match status" value="1"/>
</dbReference>
<organism evidence="8 9">
    <name type="scientific">Eiseniibacteriota bacterium</name>
    <dbReference type="NCBI Taxonomy" id="2212470"/>
    <lineage>
        <taxon>Bacteria</taxon>
        <taxon>Candidatus Eiseniibacteriota</taxon>
    </lineage>
</organism>
<dbReference type="InterPro" id="IPR013749">
    <property type="entry name" value="PM/HMP-P_kinase-1"/>
</dbReference>
<dbReference type="EMBL" id="JAHJDP010000031">
    <property type="protein sequence ID" value="MBU2690449.1"/>
    <property type="molecule type" value="Genomic_DNA"/>
</dbReference>
<dbReference type="GO" id="GO:0008902">
    <property type="term" value="F:hydroxymethylpyrimidine kinase activity"/>
    <property type="evidence" value="ECO:0007669"/>
    <property type="project" value="UniProtKB-EC"/>
</dbReference>
<feature type="domain" description="Pyridoxamine kinase/Phosphomethylpyrimidine kinase" evidence="7">
    <location>
        <begin position="13"/>
        <end position="258"/>
    </location>
</feature>
<dbReference type="AlphaFoldDB" id="A0A948RVG9"/>
<dbReference type="Proteomes" id="UP000777784">
    <property type="component" value="Unassembled WGS sequence"/>
</dbReference>
<evidence type="ECO:0000256" key="6">
    <source>
        <dbReference type="ARBA" id="ARBA00022840"/>
    </source>
</evidence>
<dbReference type="NCBIfam" id="TIGR00097">
    <property type="entry name" value="HMP-P_kinase"/>
    <property type="match status" value="1"/>
</dbReference>
<dbReference type="GO" id="GO:0009228">
    <property type="term" value="P:thiamine biosynthetic process"/>
    <property type="evidence" value="ECO:0007669"/>
    <property type="project" value="InterPro"/>
</dbReference>
<comment type="pathway">
    <text evidence="1">Cofactor biosynthesis; thiamine diphosphate biosynthesis.</text>
</comment>
<name>A0A948RVG9_UNCEI</name>
<accession>A0A948RVG9</accession>
<keyword evidence="5 8" id="KW-0418">Kinase</keyword>
<dbReference type="EC" id="2.7.1.49" evidence="2"/>
<evidence type="ECO:0000313" key="8">
    <source>
        <dbReference type="EMBL" id="MBU2690449.1"/>
    </source>
</evidence>
<dbReference type="SUPFAM" id="SSF53613">
    <property type="entry name" value="Ribokinase-like"/>
    <property type="match status" value="1"/>
</dbReference>
<evidence type="ECO:0000313" key="9">
    <source>
        <dbReference type="Proteomes" id="UP000777784"/>
    </source>
</evidence>
<protein>
    <recommendedName>
        <fullName evidence="2">hydroxymethylpyrimidine kinase</fullName>
        <ecNumber evidence="2">2.7.1.49</ecNumber>
    </recommendedName>
</protein>
<dbReference type="Gene3D" id="3.40.1190.20">
    <property type="match status" value="1"/>
</dbReference>
<evidence type="ECO:0000256" key="3">
    <source>
        <dbReference type="ARBA" id="ARBA00022679"/>
    </source>
</evidence>
<keyword evidence="6" id="KW-0067">ATP-binding</keyword>
<sequence length="271" mass="29143">MIRPIVLTIAGSDSIAGAGIQADLKAIHALGAYAVTVITAITAQNTRKVERVEPVPLDLIRDQLHAVFDDCKIDAVKIGMLANASIVELVARELAKRKTPWIVLDPVMISKHGHALLDDDAVEVLRDKLMPLASVITPNLPEAERLCGFPVRNEDDMQKAGRELIKLGPDYVIIKGGHLGDGQHSADLFVSEDNTTWLMGVRYLTPHTHGTGCTFASAMAGRLACGDTMLEAAQEAKIFITNAIRHGLRIGKGSGPVDPFYDIPGAEEDNG</sequence>
<dbReference type="InterPro" id="IPR029056">
    <property type="entry name" value="Ribokinase-like"/>
</dbReference>
<dbReference type="PANTHER" id="PTHR20858:SF17">
    <property type="entry name" value="HYDROXYMETHYLPYRIMIDINE_PHOSPHOMETHYLPYRIMIDINE KINASE THI20-RELATED"/>
    <property type="match status" value="1"/>
</dbReference>
<evidence type="ECO:0000256" key="4">
    <source>
        <dbReference type="ARBA" id="ARBA00022741"/>
    </source>
</evidence>
<evidence type="ECO:0000256" key="5">
    <source>
        <dbReference type="ARBA" id="ARBA00022777"/>
    </source>
</evidence>
<keyword evidence="3 8" id="KW-0808">Transferase</keyword>
<gene>
    <name evidence="8" type="primary">thiD</name>
    <name evidence="8" type="ORF">KJ970_05930</name>
</gene>